<dbReference type="Pfam" id="PF16732">
    <property type="entry name" value="ComP_DUS"/>
    <property type="match status" value="1"/>
</dbReference>
<comment type="caution">
    <text evidence="7">The sequence shown here is derived from an EMBL/GenBank/DDBJ whole genome shotgun (WGS) entry which is preliminary data.</text>
</comment>
<keyword evidence="4 6" id="KW-1133">Transmembrane helix</keyword>
<reference evidence="7 8" key="1">
    <citation type="submission" date="2020-11" db="EMBL/GenBank/DDBJ databases">
        <title>Draft Genome Sequence and Secondary Metabolite Biosynthetic Potential of the Lysobacter niastensis Type strain DSM 18481.</title>
        <authorList>
            <person name="Turrini P."/>
            <person name="Artuso I."/>
            <person name="Tescari M."/>
            <person name="Lugli G.A."/>
            <person name="Frangipani E."/>
            <person name="Ventura M."/>
            <person name="Visca P."/>
        </authorList>
    </citation>
    <scope>NUCLEOTIDE SEQUENCE [LARGE SCALE GENOMIC DNA]</scope>
    <source>
        <strain evidence="7 8">DSM 18481</strain>
    </source>
</reference>
<evidence type="ECO:0000313" key="7">
    <source>
        <dbReference type="EMBL" id="MBF6022763.1"/>
    </source>
</evidence>
<protein>
    <submittedName>
        <fullName evidence="7">Prepilin-type N-terminal cleavage/methylation domain-containing protein</fullName>
    </submittedName>
</protein>
<evidence type="ECO:0000313" key="8">
    <source>
        <dbReference type="Proteomes" id="UP001429984"/>
    </source>
</evidence>
<dbReference type="InterPro" id="IPR012902">
    <property type="entry name" value="N_methyl_site"/>
</dbReference>
<dbReference type="SUPFAM" id="SSF54523">
    <property type="entry name" value="Pili subunits"/>
    <property type="match status" value="1"/>
</dbReference>
<dbReference type="Pfam" id="PF07963">
    <property type="entry name" value="N_methyl"/>
    <property type="match status" value="1"/>
</dbReference>
<evidence type="ECO:0000256" key="2">
    <source>
        <dbReference type="ARBA" id="ARBA00022481"/>
    </source>
</evidence>
<keyword evidence="2" id="KW-0488">Methylation</keyword>
<comment type="subcellular location">
    <subcellularLocation>
        <location evidence="1">Membrane</location>
        <topology evidence="1">Single-pass membrane protein</topology>
    </subcellularLocation>
</comment>
<feature type="transmembrane region" description="Helical" evidence="6">
    <location>
        <begin position="6"/>
        <end position="29"/>
    </location>
</feature>
<name>A0ABS0B352_9GAMM</name>
<dbReference type="PRINTS" id="PR00885">
    <property type="entry name" value="BCTERIALGSPH"/>
</dbReference>
<evidence type="ECO:0000256" key="3">
    <source>
        <dbReference type="ARBA" id="ARBA00022692"/>
    </source>
</evidence>
<dbReference type="Gene3D" id="3.30.700.10">
    <property type="entry name" value="Glycoprotein, Type 4 Pilin"/>
    <property type="match status" value="1"/>
</dbReference>
<dbReference type="PROSITE" id="PS00409">
    <property type="entry name" value="PROKAR_NTER_METHYL"/>
    <property type="match status" value="1"/>
</dbReference>
<keyword evidence="3 6" id="KW-0812">Transmembrane</keyword>
<proteinExistence type="predicted"/>
<dbReference type="PANTHER" id="PTHR30093">
    <property type="entry name" value="GENERAL SECRETION PATHWAY PROTEIN G"/>
    <property type="match status" value="1"/>
</dbReference>
<keyword evidence="8" id="KW-1185">Reference proteome</keyword>
<evidence type="ECO:0000256" key="4">
    <source>
        <dbReference type="ARBA" id="ARBA00022989"/>
    </source>
</evidence>
<evidence type="ECO:0000256" key="5">
    <source>
        <dbReference type="ARBA" id="ARBA00023136"/>
    </source>
</evidence>
<dbReference type="InterPro" id="IPR045584">
    <property type="entry name" value="Pilin-like"/>
</dbReference>
<dbReference type="InterPro" id="IPR002416">
    <property type="entry name" value="T2SS_protein-GspH"/>
</dbReference>
<accession>A0ABS0B352</accession>
<dbReference type="RefSeq" id="WP_194929353.1">
    <property type="nucleotide sequence ID" value="NZ_JADLZT010000001.1"/>
</dbReference>
<dbReference type="NCBIfam" id="TIGR02532">
    <property type="entry name" value="IV_pilin_GFxxxE"/>
    <property type="match status" value="1"/>
</dbReference>
<organism evidence="7 8">
    <name type="scientific">Lysobacter niastensis</name>
    <dbReference type="NCBI Taxonomy" id="380629"/>
    <lineage>
        <taxon>Bacteria</taxon>
        <taxon>Pseudomonadati</taxon>
        <taxon>Pseudomonadota</taxon>
        <taxon>Gammaproteobacteria</taxon>
        <taxon>Lysobacterales</taxon>
        <taxon>Lysobacteraceae</taxon>
        <taxon>Lysobacter</taxon>
    </lineage>
</organism>
<sequence>MKHSGFTLIELVVVIAIVGILAAIAIPTFSEQVKKSRRTEAVMVLGDLQLRQERWRSNNTTYGTLLQVTGTTGTSFNDAQSNYTFAVTVNTASAYTITATPKGSQTGDRCGTYTLELDVVTRPGLPPRKTASGSGSGNCL</sequence>
<evidence type="ECO:0000256" key="6">
    <source>
        <dbReference type="SAM" id="Phobius"/>
    </source>
</evidence>
<dbReference type="Proteomes" id="UP001429984">
    <property type="component" value="Unassembled WGS sequence"/>
</dbReference>
<dbReference type="InterPro" id="IPR031982">
    <property type="entry name" value="PilE-like"/>
</dbReference>
<evidence type="ECO:0000256" key="1">
    <source>
        <dbReference type="ARBA" id="ARBA00004167"/>
    </source>
</evidence>
<keyword evidence="5 6" id="KW-0472">Membrane</keyword>
<dbReference type="PANTHER" id="PTHR30093:SF47">
    <property type="entry name" value="TYPE IV PILUS NON-CORE MINOR PILIN PILE"/>
    <property type="match status" value="1"/>
</dbReference>
<dbReference type="EMBL" id="JADLZT010000001">
    <property type="protein sequence ID" value="MBF6022763.1"/>
    <property type="molecule type" value="Genomic_DNA"/>
</dbReference>
<gene>
    <name evidence="7" type="ORF">IU514_01840</name>
</gene>